<feature type="compositionally biased region" description="Low complexity" evidence="1">
    <location>
        <begin position="441"/>
        <end position="471"/>
    </location>
</feature>
<dbReference type="RefSeq" id="XP_025359803.1">
    <property type="nucleotide sequence ID" value="XM_025507006.1"/>
</dbReference>
<feature type="compositionally biased region" description="Pro residues" evidence="1">
    <location>
        <begin position="373"/>
        <end position="383"/>
    </location>
</feature>
<name>A0A316ULD1_9BASI</name>
<dbReference type="OrthoDB" id="21214at2759"/>
<feature type="compositionally biased region" description="Low complexity" evidence="1">
    <location>
        <begin position="549"/>
        <end position="562"/>
    </location>
</feature>
<feature type="compositionally biased region" description="Low complexity" evidence="1">
    <location>
        <begin position="194"/>
        <end position="214"/>
    </location>
</feature>
<feature type="compositionally biased region" description="Gly residues" evidence="1">
    <location>
        <begin position="280"/>
        <end position="295"/>
    </location>
</feature>
<feature type="compositionally biased region" description="Low complexity" evidence="1">
    <location>
        <begin position="356"/>
        <end position="372"/>
    </location>
</feature>
<feature type="region of interest" description="Disordered" evidence="1">
    <location>
        <begin position="167"/>
        <end position="227"/>
    </location>
</feature>
<feature type="compositionally biased region" description="Basic and acidic residues" evidence="1">
    <location>
        <begin position="264"/>
        <end position="275"/>
    </location>
</feature>
<evidence type="ECO:0000313" key="3">
    <source>
        <dbReference type="Proteomes" id="UP000245884"/>
    </source>
</evidence>
<gene>
    <name evidence="2" type="ORF">BDZ90DRAFT_234391</name>
</gene>
<evidence type="ECO:0000256" key="1">
    <source>
        <dbReference type="SAM" id="MobiDB-lite"/>
    </source>
</evidence>
<feature type="compositionally biased region" description="Low complexity" evidence="1">
    <location>
        <begin position="332"/>
        <end position="342"/>
    </location>
</feature>
<feature type="compositionally biased region" description="Low complexity" evidence="1">
    <location>
        <begin position="496"/>
        <end position="509"/>
    </location>
</feature>
<organism evidence="2 3">
    <name type="scientific">Jaminaea rosea</name>
    <dbReference type="NCBI Taxonomy" id="1569628"/>
    <lineage>
        <taxon>Eukaryota</taxon>
        <taxon>Fungi</taxon>
        <taxon>Dikarya</taxon>
        <taxon>Basidiomycota</taxon>
        <taxon>Ustilaginomycotina</taxon>
        <taxon>Exobasidiomycetes</taxon>
        <taxon>Microstromatales</taxon>
        <taxon>Microstromatales incertae sedis</taxon>
        <taxon>Jaminaea</taxon>
    </lineage>
</organism>
<evidence type="ECO:0000313" key="2">
    <source>
        <dbReference type="EMBL" id="PWN25191.1"/>
    </source>
</evidence>
<feature type="compositionally biased region" description="Low complexity" evidence="1">
    <location>
        <begin position="420"/>
        <end position="429"/>
    </location>
</feature>
<dbReference type="PANTHER" id="PTHR39472">
    <property type="entry name" value="EXPRESSED PROTEIN"/>
    <property type="match status" value="1"/>
</dbReference>
<feature type="compositionally biased region" description="Low complexity" evidence="1">
    <location>
        <begin position="604"/>
        <end position="629"/>
    </location>
</feature>
<dbReference type="PANTHER" id="PTHR39472:SF1">
    <property type="entry name" value="EXPRESSED PROTEIN"/>
    <property type="match status" value="1"/>
</dbReference>
<sequence length="666" mass="68838">MTLVEGDDMHRLWSLIVDLSAQLNMNRQQITSLQSQLQTLKAHSVHSNTGFALRRFNVDVSKETFESELERLNVHLAQENNDLRWENKMNDRLIKEYEQCLDMVMRKFRAFSHATQTHTLKLTQYYEDLLSSNTHDVAAVSLHAQTSLSQTLSNLGSLVRNALREVEGEAPSPPPTIGGHDDEDDAGANVGEGSSATASSSSRKRQQSSQQAQQLWPGSGGYTGKAGDLAAQRSDAALEREAELQMLRYENETLKEILDMSEGKGLDVGAGKDKLSLGTPRGGGSGGSVSGGVGAAGRVKVRTPSMHQPGGAAGQMQLPGIGIGQLYPPPQQQSQGGDSQQSTGYTARPPPSLSTADIPAAPFPSSISAPLSHPVPPPTPPSPSSTGGGAGVARIPLHERMQQAAEAIRSQAQQQQRDNAPSASSSASPYIVPDRGATTQVSLPSSSLSSATTTTSAEAAPTTAVATESETLVPAPVESASAQSDVRGAPLLSLVESTAETPATSSAAEDMAEEPEISPADVGAVEPLKHEETAEGESAGQTEGQVAPDADTATGASNAAGAADEEAPAEHDVDLSDPVTKTEAETEEDVAAPITEPTDEEAESVPAAATETTAASSSPSSDGSASTVATEASAGEDGAAVEPETKETAGSADAVGGEGEGKGEEE</sequence>
<keyword evidence="3" id="KW-1185">Reference proteome</keyword>
<dbReference type="Proteomes" id="UP000245884">
    <property type="component" value="Unassembled WGS sequence"/>
</dbReference>
<feature type="compositionally biased region" description="Polar residues" evidence="1">
    <location>
        <begin position="410"/>
        <end position="419"/>
    </location>
</feature>
<dbReference type="STRING" id="1569628.A0A316ULD1"/>
<reference evidence="2 3" key="1">
    <citation type="journal article" date="2018" name="Mol. Biol. Evol.">
        <title>Broad Genomic Sampling Reveals a Smut Pathogenic Ancestry of the Fungal Clade Ustilaginomycotina.</title>
        <authorList>
            <person name="Kijpornyongpan T."/>
            <person name="Mondo S.J."/>
            <person name="Barry K."/>
            <person name="Sandor L."/>
            <person name="Lee J."/>
            <person name="Lipzen A."/>
            <person name="Pangilinan J."/>
            <person name="LaButti K."/>
            <person name="Hainaut M."/>
            <person name="Henrissat B."/>
            <person name="Grigoriev I.V."/>
            <person name="Spatafora J.W."/>
            <person name="Aime M.C."/>
        </authorList>
    </citation>
    <scope>NUCLEOTIDE SEQUENCE [LARGE SCALE GENOMIC DNA]</scope>
    <source>
        <strain evidence="2 3">MCA 5214</strain>
    </source>
</reference>
<protein>
    <submittedName>
        <fullName evidence="2">Uncharacterized protein</fullName>
    </submittedName>
</protein>
<dbReference type="GeneID" id="37028829"/>
<feature type="compositionally biased region" description="Basic and acidic residues" evidence="1">
    <location>
        <begin position="568"/>
        <end position="584"/>
    </location>
</feature>
<proteinExistence type="predicted"/>
<dbReference type="EMBL" id="KZ819677">
    <property type="protein sequence ID" value="PWN25191.1"/>
    <property type="molecule type" value="Genomic_DNA"/>
</dbReference>
<accession>A0A316ULD1</accession>
<feature type="region of interest" description="Disordered" evidence="1">
    <location>
        <begin position="264"/>
        <end position="666"/>
    </location>
</feature>
<dbReference type="AlphaFoldDB" id="A0A316ULD1"/>